<dbReference type="SUPFAM" id="SSF50129">
    <property type="entry name" value="GroES-like"/>
    <property type="match status" value="1"/>
</dbReference>
<dbReference type="InterPro" id="IPR013154">
    <property type="entry name" value="ADH-like_N"/>
</dbReference>
<dbReference type="InterPro" id="IPR011032">
    <property type="entry name" value="GroES-like_sf"/>
</dbReference>
<dbReference type="PANTHER" id="PTHR48106">
    <property type="entry name" value="QUINONE OXIDOREDUCTASE PIG3-RELATED"/>
    <property type="match status" value="1"/>
</dbReference>
<dbReference type="PROSITE" id="PS01162">
    <property type="entry name" value="QOR_ZETA_CRYSTAL"/>
    <property type="match status" value="1"/>
</dbReference>
<comment type="caution">
    <text evidence="4">The sequence shown here is derived from an EMBL/GenBank/DDBJ whole genome shotgun (WGS) entry which is preliminary data.</text>
</comment>
<evidence type="ECO:0000313" key="4">
    <source>
        <dbReference type="EMBL" id="OAJ66114.1"/>
    </source>
</evidence>
<sequence>MSLEMDAIRFSEYGDPHILSLERVDLPNPVAGEIQIRHLAIGVNYIDIYHRKGVFAPKLPLPSGLGVEGVGIVTSVGSGVSHFKVGQRIAYVGGQPGAYATHRNLPAVRALAVPEGLSTESVAALIFKGLTAEYLIHRCVPIVSGDVVLFHAAAGGVGSIACQWLRHIGASTIGTVGSREKVEIARKNGCDHVIIYTQDDFQTRVAEITDGRGVRVVYDSVGATTFYKSLDCLHPRGTLVSFGESSGPIDPLPIPILGGKGSLFVTRPSIAHYTADRREYEAAAHRLFDAIANQVITAPDVTAYPLHDAARAHRDMEERLTTGSIILIP</sequence>
<accession>A0A1B6VFX5</accession>
<dbReference type="GO" id="GO:0008270">
    <property type="term" value="F:zinc ion binding"/>
    <property type="evidence" value="ECO:0007669"/>
    <property type="project" value="InterPro"/>
</dbReference>
<dbReference type="GO" id="GO:0005829">
    <property type="term" value="C:cytosol"/>
    <property type="evidence" value="ECO:0007669"/>
    <property type="project" value="TreeGrafter"/>
</dbReference>
<dbReference type="OrthoDB" id="9805883at2"/>
<dbReference type="Pfam" id="PF00107">
    <property type="entry name" value="ADH_zinc_N"/>
    <property type="match status" value="1"/>
</dbReference>
<dbReference type="SUPFAM" id="SSF51735">
    <property type="entry name" value="NAD(P)-binding Rossmann-fold domains"/>
    <property type="match status" value="1"/>
</dbReference>
<name>A0A1B6VFX5_9PROT</name>
<dbReference type="SMART" id="SM00829">
    <property type="entry name" value="PKS_ER"/>
    <property type="match status" value="1"/>
</dbReference>
<dbReference type="InterPro" id="IPR036291">
    <property type="entry name" value="NAD(P)-bd_dom_sf"/>
</dbReference>
<dbReference type="PANTHER" id="PTHR48106:SF13">
    <property type="entry name" value="QUINONE OXIDOREDUCTASE-RELATED"/>
    <property type="match status" value="1"/>
</dbReference>
<proteinExistence type="predicted"/>
<dbReference type="InterPro" id="IPR013149">
    <property type="entry name" value="ADH-like_C"/>
</dbReference>
<dbReference type="InterPro" id="IPR047618">
    <property type="entry name" value="QOR-like"/>
</dbReference>
<dbReference type="Proteomes" id="UP000077786">
    <property type="component" value="Unassembled WGS sequence"/>
</dbReference>
<evidence type="ECO:0000256" key="1">
    <source>
        <dbReference type="ARBA" id="ARBA00022857"/>
    </source>
</evidence>
<dbReference type="GO" id="GO:0003960">
    <property type="term" value="F:quinone reductase (NADPH) activity"/>
    <property type="evidence" value="ECO:0007669"/>
    <property type="project" value="InterPro"/>
</dbReference>
<reference evidence="4 5" key="1">
    <citation type="submission" date="2016-03" db="EMBL/GenBank/DDBJ databases">
        <title>Draft genome sequence of Gluconobacter cerinus strain CECT 9110.</title>
        <authorList>
            <person name="Sainz F."/>
            <person name="Mas A."/>
            <person name="Torija M.J."/>
        </authorList>
    </citation>
    <scope>NUCLEOTIDE SEQUENCE [LARGE SCALE GENOMIC DNA]</scope>
    <source>
        <strain evidence="4 5">CECT 9110</strain>
    </source>
</reference>
<dbReference type="Pfam" id="PF08240">
    <property type="entry name" value="ADH_N"/>
    <property type="match status" value="1"/>
</dbReference>
<dbReference type="CDD" id="cd05286">
    <property type="entry name" value="QOR2"/>
    <property type="match status" value="1"/>
</dbReference>
<dbReference type="FunFam" id="3.40.50.720:FF:000053">
    <property type="entry name" value="Quinone oxidoreductase 1"/>
    <property type="match status" value="1"/>
</dbReference>
<keyword evidence="2" id="KW-0560">Oxidoreductase</keyword>
<organism evidence="4 5">
    <name type="scientific">Gluconobacter cerinus</name>
    <dbReference type="NCBI Taxonomy" id="38307"/>
    <lineage>
        <taxon>Bacteria</taxon>
        <taxon>Pseudomonadati</taxon>
        <taxon>Pseudomonadota</taxon>
        <taxon>Alphaproteobacteria</taxon>
        <taxon>Acetobacterales</taxon>
        <taxon>Acetobacteraceae</taxon>
        <taxon>Gluconobacter</taxon>
    </lineage>
</organism>
<evidence type="ECO:0000256" key="2">
    <source>
        <dbReference type="ARBA" id="ARBA00023002"/>
    </source>
</evidence>
<feature type="domain" description="Enoyl reductase (ER)" evidence="3">
    <location>
        <begin position="14"/>
        <end position="327"/>
    </location>
</feature>
<keyword evidence="1" id="KW-0521">NADP</keyword>
<gene>
    <name evidence="4" type="ORF">A0123_03241</name>
</gene>
<dbReference type="GO" id="GO:0070402">
    <property type="term" value="F:NADPH binding"/>
    <property type="evidence" value="ECO:0007669"/>
    <property type="project" value="TreeGrafter"/>
</dbReference>
<dbReference type="PATRIC" id="fig|38307.3.peg.3388"/>
<dbReference type="InterPro" id="IPR002364">
    <property type="entry name" value="Quin_OxRdtase/zeta-crystal_CS"/>
</dbReference>
<dbReference type="EMBL" id="LUTU01000021">
    <property type="protein sequence ID" value="OAJ66114.1"/>
    <property type="molecule type" value="Genomic_DNA"/>
</dbReference>
<dbReference type="GO" id="GO:0035925">
    <property type="term" value="F:mRNA 3'-UTR AU-rich region binding"/>
    <property type="evidence" value="ECO:0007669"/>
    <property type="project" value="TreeGrafter"/>
</dbReference>
<evidence type="ECO:0000259" key="3">
    <source>
        <dbReference type="SMART" id="SM00829"/>
    </source>
</evidence>
<dbReference type="InterPro" id="IPR020843">
    <property type="entry name" value="ER"/>
</dbReference>
<protein>
    <submittedName>
        <fullName evidence="4">Polyketide synthase</fullName>
    </submittedName>
</protein>
<dbReference type="Gene3D" id="3.40.50.720">
    <property type="entry name" value="NAD(P)-binding Rossmann-like Domain"/>
    <property type="match status" value="1"/>
</dbReference>
<dbReference type="AlphaFoldDB" id="A0A1B6VFX5"/>
<evidence type="ECO:0000313" key="5">
    <source>
        <dbReference type="Proteomes" id="UP000077786"/>
    </source>
</evidence>
<dbReference type="Gene3D" id="3.90.180.10">
    <property type="entry name" value="Medium-chain alcohol dehydrogenases, catalytic domain"/>
    <property type="match status" value="1"/>
</dbReference>